<protein>
    <recommendedName>
        <fullName evidence="3">GLPGLI family protein</fullName>
    </recommendedName>
</protein>
<dbReference type="Pfam" id="PF09697">
    <property type="entry name" value="Porph_ging"/>
    <property type="match status" value="1"/>
</dbReference>
<evidence type="ECO:0000313" key="2">
    <source>
        <dbReference type="Proteomes" id="UP000093432"/>
    </source>
</evidence>
<gene>
    <name evidence="1" type="ORF">BBI00_00710</name>
</gene>
<sequence length="275" mass="31984">MKNILVFLLLSQMIFAQNKRFMYQYTFIPDSTNSAHILKELMYLDITENRSLFFSRNKLVEDSIAVAEARKGNPYIPNADILYKIEKKNNHVFFLISDYGLDKIRVDDDRKMNWKILQKIQNILGYEAQEALLNFAGRKWTAWFTTDIPVQDGPYKFHGLPGLILKIEDDKKSHAYELAGIKNIAGDIQYPDLNPETKDTNLTYSEFKEIFIRYRKDPAAGTRQLYMAGRIPDQTDTSGKFRTGAEIVRDIEQLSRERIKKDNNIIEIDLLKAVN</sequence>
<accession>A0A1B8ZMY5</accession>
<dbReference type="NCBIfam" id="TIGR01200">
    <property type="entry name" value="GLPGLI"/>
    <property type="match status" value="1"/>
</dbReference>
<dbReference type="OrthoDB" id="1440774at2"/>
<dbReference type="Proteomes" id="UP000093432">
    <property type="component" value="Unassembled WGS sequence"/>
</dbReference>
<organism evidence="1 2">
    <name type="scientific">Chryseobacterium arthrosphaerae</name>
    <dbReference type="NCBI Taxonomy" id="651561"/>
    <lineage>
        <taxon>Bacteria</taxon>
        <taxon>Pseudomonadati</taxon>
        <taxon>Bacteroidota</taxon>
        <taxon>Flavobacteriia</taxon>
        <taxon>Flavobacteriales</taxon>
        <taxon>Weeksellaceae</taxon>
        <taxon>Chryseobacterium group</taxon>
        <taxon>Chryseobacterium</taxon>
    </lineage>
</organism>
<dbReference type="EMBL" id="MAYG01000001">
    <property type="protein sequence ID" value="OCA72949.1"/>
    <property type="molecule type" value="Genomic_DNA"/>
</dbReference>
<dbReference type="InterPro" id="IPR005901">
    <property type="entry name" value="GLPGLI"/>
</dbReference>
<evidence type="ECO:0000313" key="1">
    <source>
        <dbReference type="EMBL" id="OCA72949.1"/>
    </source>
</evidence>
<dbReference type="RefSeq" id="WP_065396962.1">
    <property type="nucleotide sequence ID" value="NZ_MAYG01000001.1"/>
</dbReference>
<evidence type="ECO:0008006" key="3">
    <source>
        <dbReference type="Google" id="ProtNLM"/>
    </source>
</evidence>
<dbReference type="AlphaFoldDB" id="A0A1B8ZMY5"/>
<name>A0A1B8ZMY5_9FLAO</name>
<reference evidence="2" key="1">
    <citation type="submission" date="2016-07" db="EMBL/GenBank/DDBJ databases">
        <authorList>
            <person name="Florea S."/>
            <person name="Webb J.S."/>
            <person name="Jaromczyk J."/>
            <person name="Schardl C.L."/>
        </authorList>
    </citation>
    <scope>NUCLEOTIDE SEQUENCE [LARGE SCALE GENOMIC DNA]</scope>
    <source>
        <strain evidence="2">CC-VM-7</strain>
    </source>
</reference>
<proteinExistence type="predicted"/>
<comment type="caution">
    <text evidence="1">The sequence shown here is derived from an EMBL/GenBank/DDBJ whole genome shotgun (WGS) entry which is preliminary data.</text>
</comment>
<dbReference type="STRING" id="651561.BBI00_00710"/>